<dbReference type="InterPro" id="IPR013783">
    <property type="entry name" value="Ig-like_fold"/>
</dbReference>
<dbReference type="Pfam" id="PF00041">
    <property type="entry name" value="fn3"/>
    <property type="match status" value="1"/>
</dbReference>
<evidence type="ECO:0000313" key="4">
    <source>
        <dbReference type="EMBL" id="ROP41730.1"/>
    </source>
</evidence>
<dbReference type="RefSeq" id="WP_123746784.1">
    <property type="nucleotide sequence ID" value="NZ_RJKM01000001.1"/>
</dbReference>
<gene>
    <name evidence="4" type="ORF">EDD40_7166</name>
</gene>
<feature type="domain" description="Fibronectin type-III" evidence="3">
    <location>
        <begin position="283"/>
        <end position="373"/>
    </location>
</feature>
<dbReference type="Gene3D" id="2.60.40.10">
    <property type="entry name" value="Immunoglobulins"/>
    <property type="match status" value="2"/>
</dbReference>
<dbReference type="SUPFAM" id="SSF50370">
    <property type="entry name" value="Ricin B-like lectins"/>
    <property type="match status" value="1"/>
</dbReference>
<dbReference type="SMART" id="SM00458">
    <property type="entry name" value="RICIN"/>
    <property type="match status" value="1"/>
</dbReference>
<dbReference type="PROSITE" id="PS50853">
    <property type="entry name" value="FN3"/>
    <property type="match status" value="2"/>
</dbReference>
<reference evidence="4 5" key="1">
    <citation type="submission" date="2018-11" db="EMBL/GenBank/DDBJ databases">
        <title>Sequencing the genomes of 1000 actinobacteria strains.</title>
        <authorList>
            <person name="Klenk H.-P."/>
        </authorList>
    </citation>
    <scope>NUCLEOTIDE SEQUENCE [LARGE SCALE GENOMIC DNA]</scope>
    <source>
        <strain evidence="4 5">DSM 44231</strain>
    </source>
</reference>
<dbReference type="InterPro" id="IPR011042">
    <property type="entry name" value="6-blade_b-propeller_TolB-like"/>
</dbReference>
<proteinExistence type="predicted"/>
<dbReference type="GO" id="GO:0016798">
    <property type="term" value="F:hydrolase activity, acting on glycosyl bonds"/>
    <property type="evidence" value="ECO:0007669"/>
    <property type="project" value="UniProtKB-KW"/>
</dbReference>
<evidence type="ECO:0000256" key="2">
    <source>
        <dbReference type="ARBA" id="ARBA00023326"/>
    </source>
</evidence>
<evidence type="ECO:0000259" key="3">
    <source>
        <dbReference type="PROSITE" id="PS50853"/>
    </source>
</evidence>
<dbReference type="SMART" id="SM00060">
    <property type="entry name" value="FN3"/>
    <property type="match status" value="2"/>
</dbReference>
<comment type="caution">
    <text evidence="4">The sequence shown here is derived from an EMBL/GenBank/DDBJ whole genome shotgun (WGS) entry which is preliminary data.</text>
</comment>
<dbReference type="PROSITE" id="PS50231">
    <property type="entry name" value="RICIN_B_LECTIN"/>
    <property type="match status" value="1"/>
</dbReference>
<dbReference type="GO" id="GO:0000272">
    <property type="term" value="P:polysaccharide catabolic process"/>
    <property type="evidence" value="ECO:0007669"/>
    <property type="project" value="UniProtKB-KW"/>
</dbReference>
<keyword evidence="2" id="KW-0624">Polysaccharide degradation</keyword>
<dbReference type="AlphaFoldDB" id="A0A3N1HGW0"/>
<dbReference type="SUPFAM" id="SSF50952">
    <property type="entry name" value="Soluble quinoprotein glucose dehydrogenase"/>
    <property type="match status" value="1"/>
</dbReference>
<dbReference type="PANTHER" id="PTHR19328">
    <property type="entry name" value="HEDGEHOG-INTERACTING PROTEIN"/>
    <property type="match status" value="1"/>
</dbReference>
<name>A0A3N1HGW0_9PSEU</name>
<keyword evidence="5" id="KW-1185">Reference proteome</keyword>
<dbReference type="Gene3D" id="2.80.10.50">
    <property type="match status" value="1"/>
</dbReference>
<dbReference type="EMBL" id="RJKM01000001">
    <property type="protein sequence ID" value="ROP41730.1"/>
    <property type="molecule type" value="Genomic_DNA"/>
</dbReference>
<dbReference type="InterPro" id="IPR011041">
    <property type="entry name" value="Quinoprot_gluc/sorb_DH_b-prop"/>
</dbReference>
<dbReference type="InterPro" id="IPR000772">
    <property type="entry name" value="Ricin_B_lectin"/>
</dbReference>
<dbReference type="Proteomes" id="UP000268727">
    <property type="component" value="Unassembled WGS sequence"/>
</dbReference>
<dbReference type="Pfam" id="PF07995">
    <property type="entry name" value="GSDH"/>
    <property type="match status" value="1"/>
</dbReference>
<keyword evidence="1" id="KW-0326">Glycosidase</keyword>
<dbReference type="InterPro" id="IPR036116">
    <property type="entry name" value="FN3_sf"/>
</dbReference>
<dbReference type="Pfam" id="PF14200">
    <property type="entry name" value="RicinB_lectin_2"/>
    <property type="match status" value="2"/>
</dbReference>
<keyword evidence="1" id="KW-0378">Hydrolase</keyword>
<organism evidence="4 5">
    <name type="scientific">Saccharothrix texasensis</name>
    <dbReference type="NCBI Taxonomy" id="103734"/>
    <lineage>
        <taxon>Bacteria</taxon>
        <taxon>Bacillati</taxon>
        <taxon>Actinomycetota</taxon>
        <taxon>Actinomycetes</taxon>
        <taxon>Pseudonocardiales</taxon>
        <taxon>Pseudonocardiaceae</taxon>
        <taxon>Saccharothrix</taxon>
    </lineage>
</organism>
<evidence type="ECO:0000313" key="5">
    <source>
        <dbReference type="Proteomes" id="UP000268727"/>
    </source>
</evidence>
<dbReference type="OrthoDB" id="9770043at2"/>
<sequence>MRDSLATRKGPVHRSRLRVVPVVALSLLGVVLPVSGASAATVDTTASYVLVNRTSGKALDVYGRATTDGARISQYTRNDGAWQQWQFIDAGGGYYRVKSRHSGKVLTFPSTADRAGLVQSTDADRADRQFRLADSAGGHVRLLNRASGKAVTVLDSATTDGARVGQLPDTGRADQQWQLVKLGADTTPPTPPGNPRTSNLTCAGVTFSWSASTDDVAVAFYDIYHDGQLMTSVPGTARSADLTVAPGATWGLYVNARDAAGNVSQASSTVTITVPQCQADTEPPTTPAGVTATASGTTVTVRWTAATDNVGVTGYEVLRDGVQVGSTSGATTTSFTDSGLAADTRYTYQVRARDAQANRSAASTAVAVTTGSTCATALCSVTKVASETDLPWGLTTLPGGQVLYGRRDAFEIVRLDPATGAKTTVGRVPNVAGTDGEGGVLGLAVASDFTADPWLYVMHTTTTDNRVVRIRYTDGALTGTPQVLLTGIPRNKYHNGGRLRFGPDGTLYIATGDGQNGDWAQDLDNLAGKVLRINRDGTIPADNPFGTPVWSYGHRNPQGLAFDSRGRLWEQEFGNSVMDETNLIVRGGNYGWPACEGTTGSCGEPGFVAPKRTYPVAEGSCSGIAVVRDALYIACLRGARLYRAEISGDGLTNVEQHLNGVHGRLRTVEPSADGGLWLTTSNRGDKDSIANNSNESILKVQLGR</sequence>
<accession>A0A3N1HGW0</accession>
<protein>
    <submittedName>
        <fullName evidence="4">Glucose/arabinose dehydrogenase</fullName>
    </submittedName>
</protein>
<feature type="domain" description="Fibronectin type-III" evidence="3">
    <location>
        <begin position="191"/>
        <end position="277"/>
    </location>
</feature>
<dbReference type="SUPFAM" id="SSF49265">
    <property type="entry name" value="Fibronectin type III"/>
    <property type="match status" value="2"/>
</dbReference>
<dbReference type="InterPro" id="IPR003961">
    <property type="entry name" value="FN3_dom"/>
</dbReference>
<dbReference type="Gene3D" id="2.120.10.30">
    <property type="entry name" value="TolB, C-terminal domain"/>
    <property type="match status" value="1"/>
</dbReference>
<evidence type="ECO:0000256" key="1">
    <source>
        <dbReference type="ARBA" id="ARBA00023295"/>
    </source>
</evidence>
<keyword evidence="2" id="KW-0119">Carbohydrate metabolism</keyword>
<dbReference type="PANTHER" id="PTHR19328:SF13">
    <property type="entry name" value="HIPL1 PROTEIN"/>
    <property type="match status" value="1"/>
</dbReference>
<dbReference type="InterPro" id="IPR035992">
    <property type="entry name" value="Ricin_B-like_lectins"/>
</dbReference>
<dbReference type="CDD" id="cd00063">
    <property type="entry name" value="FN3"/>
    <property type="match status" value="1"/>
</dbReference>
<dbReference type="InterPro" id="IPR012938">
    <property type="entry name" value="Glc/Sorbosone_DH"/>
</dbReference>